<keyword evidence="1" id="KW-0472">Membrane</keyword>
<gene>
    <name evidence="3" type="ORF">HNR30_003408</name>
</gene>
<comment type="caution">
    <text evidence="3">The sequence shown here is derived from an EMBL/GenBank/DDBJ whole genome shotgun (WGS) entry which is preliminary data.</text>
</comment>
<evidence type="ECO:0000256" key="1">
    <source>
        <dbReference type="SAM" id="Phobius"/>
    </source>
</evidence>
<dbReference type="InterPro" id="IPR046253">
    <property type="entry name" value="DUF6286"/>
</dbReference>
<proteinExistence type="predicted"/>
<dbReference type="Pfam" id="PF19803">
    <property type="entry name" value="DUF6286"/>
    <property type="match status" value="1"/>
</dbReference>
<accession>A0A7W0CJG7</accession>
<keyword evidence="1" id="KW-0812">Transmembrane</keyword>
<evidence type="ECO:0000259" key="2">
    <source>
        <dbReference type="Pfam" id="PF19803"/>
    </source>
</evidence>
<feature type="domain" description="DUF6286" evidence="2">
    <location>
        <begin position="76"/>
        <end position="179"/>
    </location>
</feature>
<organism evidence="3 4">
    <name type="scientific">Nonomuraea soli</name>
    <dbReference type="NCBI Taxonomy" id="1032476"/>
    <lineage>
        <taxon>Bacteria</taxon>
        <taxon>Bacillati</taxon>
        <taxon>Actinomycetota</taxon>
        <taxon>Actinomycetes</taxon>
        <taxon>Streptosporangiales</taxon>
        <taxon>Streptosporangiaceae</taxon>
        <taxon>Nonomuraea</taxon>
    </lineage>
</organism>
<evidence type="ECO:0000313" key="3">
    <source>
        <dbReference type="EMBL" id="MBA2892067.1"/>
    </source>
</evidence>
<reference evidence="3 4" key="1">
    <citation type="submission" date="2020-07" db="EMBL/GenBank/DDBJ databases">
        <title>Genomic Encyclopedia of Type Strains, Phase IV (KMG-IV): sequencing the most valuable type-strain genomes for metagenomic binning, comparative biology and taxonomic classification.</title>
        <authorList>
            <person name="Goeker M."/>
        </authorList>
    </citation>
    <scope>NUCLEOTIDE SEQUENCE [LARGE SCALE GENOMIC DNA]</scope>
    <source>
        <strain evidence="3 4">DSM 45533</strain>
    </source>
</reference>
<dbReference type="RefSeq" id="WP_181610800.1">
    <property type="nucleotide sequence ID" value="NZ_BAABAM010000002.1"/>
</dbReference>
<dbReference type="Proteomes" id="UP000530928">
    <property type="component" value="Unassembled WGS sequence"/>
</dbReference>
<dbReference type="AlphaFoldDB" id="A0A7W0CJG7"/>
<name>A0A7W0CJG7_9ACTN</name>
<keyword evidence="4" id="KW-1185">Reference proteome</keyword>
<evidence type="ECO:0000313" key="4">
    <source>
        <dbReference type="Proteomes" id="UP000530928"/>
    </source>
</evidence>
<feature type="transmembrane region" description="Helical" evidence="1">
    <location>
        <begin position="66"/>
        <end position="86"/>
    </location>
</feature>
<sequence length="183" mass="19581">MSERTARNAFRPRRTVPAIIVALLLTALGIVVAIEVISSLLGRPARLVNYDGVYGWATTTPWSDPMVLIAFGLVALLGLVLLVTALRPGQPRLMPVRTDDPDLVIGIPPKSFTRALAHAAQEVAGVHAATASVRGNTVTVTARTSGWNDAALSETVRQAVQARVAALRPVEPYRVTVTTKEEK</sequence>
<protein>
    <recommendedName>
        <fullName evidence="2">DUF6286 domain-containing protein</fullName>
    </recommendedName>
</protein>
<keyword evidence="1" id="KW-1133">Transmembrane helix</keyword>
<dbReference type="EMBL" id="JACDUR010000003">
    <property type="protein sequence ID" value="MBA2892067.1"/>
    <property type="molecule type" value="Genomic_DNA"/>
</dbReference>